<feature type="domain" description="Bromo" evidence="11">
    <location>
        <begin position="1224"/>
        <end position="1286"/>
    </location>
</feature>
<dbReference type="GO" id="GO:0006334">
    <property type="term" value="P:nucleosome assembly"/>
    <property type="evidence" value="ECO:0007669"/>
    <property type="project" value="TreeGrafter"/>
</dbReference>
<keyword evidence="6" id="KW-0393">Immunoglobulin domain</keyword>
<evidence type="ECO:0000256" key="6">
    <source>
        <dbReference type="ARBA" id="ARBA00023319"/>
    </source>
</evidence>
<feature type="compositionally biased region" description="Polar residues" evidence="9">
    <location>
        <begin position="597"/>
        <end position="606"/>
    </location>
</feature>
<dbReference type="GO" id="GO:0042393">
    <property type="term" value="F:histone binding"/>
    <property type="evidence" value="ECO:0007669"/>
    <property type="project" value="TreeGrafter"/>
</dbReference>
<feature type="compositionally biased region" description="Basic and acidic residues" evidence="9">
    <location>
        <begin position="531"/>
        <end position="541"/>
    </location>
</feature>
<dbReference type="InterPro" id="IPR041569">
    <property type="entry name" value="AAA_lid_3"/>
</dbReference>
<feature type="signal peptide" evidence="10">
    <location>
        <begin position="1"/>
        <end position="18"/>
    </location>
</feature>
<dbReference type="InterPro" id="IPR036179">
    <property type="entry name" value="Ig-like_dom_sf"/>
</dbReference>
<dbReference type="FunFam" id="3.40.50.300:FF:000061">
    <property type="entry name" value="ATPase family, AAA domain-containing 2"/>
    <property type="match status" value="1"/>
</dbReference>
<dbReference type="CDD" id="cd19517">
    <property type="entry name" value="RecA-like_Yta7-like"/>
    <property type="match status" value="1"/>
</dbReference>
<comment type="caution">
    <text evidence="13">The sequence shown here is derived from an EMBL/GenBank/DDBJ whole genome shotgun (WGS) entry which is preliminary data.</text>
</comment>
<dbReference type="PROSITE" id="PS00290">
    <property type="entry name" value="IG_MHC"/>
    <property type="match status" value="1"/>
</dbReference>
<feature type="compositionally biased region" description="Low complexity" evidence="9">
    <location>
        <begin position="382"/>
        <end position="395"/>
    </location>
</feature>
<dbReference type="GO" id="GO:0005634">
    <property type="term" value="C:nucleus"/>
    <property type="evidence" value="ECO:0007669"/>
    <property type="project" value="TreeGrafter"/>
</dbReference>
<dbReference type="Pfam" id="PF07654">
    <property type="entry name" value="C1-set"/>
    <property type="match status" value="1"/>
</dbReference>
<feature type="region of interest" description="Disordered" evidence="9">
    <location>
        <begin position="1323"/>
        <end position="1427"/>
    </location>
</feature>
<dbReference type="GO" id="GO:0005524">
    <property type="term" value="F:ATP binding"/>
    <property type="evidence" value="ECO:0007669"/>
    <property type="project" value="UniProtKB-KW"/>
</dbReference>
<dbReference type="GO" id="GO:0016887">
    <property type="term" value="F:ATP hydrolysis activity"/>
    <property type="evidence" value="ECO:0007669"/>
    <property type="project" value="InterPro"/>
</dbReference>
<feature type="region of interest" description="Disordered" evidence="9">
    <location>
        <begin position="582"/>
        <end position="620"/>
    </location>
</feature>
<evidence type="ECO:0000256" key="10">
    <source>
        <dbReference type="SAM" id="SignalP"/>
    </source>
</evidence>
<dbReference type="FunFam" id="1.10.8.60:FF:000016">
    <property type="entry name" value="ATPase family AAA domain-containing protein 2B"/>
    <property type="match status" value="1"/>
</dbReference>
<feature type="domain" description="Ig-like" evidence="12">
    <location>
        <begin position="209"/>
        <end position="298"/>
    </location>
</feature>
<dbReference type="InterPro" id="IPR001039">
    <property type="entry name" value="MHC_I_a_a1/a2"/>
</dbReference>
<evidence type="ECO:0000256" key="3">
    <source>
        <dbReference type="ARBA" id="ARBA00022840"/>
    </source>
</evidence>
<dbReference type="Gene3D" id="2.60.40.10">
    <property type="entry name" value="Immunoglobulins"/>
    <property type="match status" value="1"/>
</dbReference>
<dbReference type="InterPro" id="IPR013783">
    <property type="entry name" value="Ig-like_fold"/>
</dbReference>
<dbReference type="PRINTS" id="PR00503">
    <property type="entry name" value="BROMODOMAIN"/>
</dbReference>
<dbReference type="Pfam" id="PF00129">
    <property type="entry name" value="MHC_I"/>
    <property type="match status" value="1"/>
</dbReference>
<keyword evidence="14" id="KW-1185">Reference proteome</keyword>
<dbReference type="FunFam" id="3.40.50.300:FF:000734">
    <property type="entry name" value="ATPase family, AAA domain containing 2"/>
    <property type="match status" value="1"/>
</dbReference>
<protein>
    <submittedName>
        <fullName evidence="13">(Atlantic silverside) hypothetical protein</fullName>
    </submittedName>
</protein>
<evidence type="ECO:0000259" key="11">
    <source>
        <dbReference type="PROSITE" id="PS50014"/>
    </source>
</evidence>
<feature type="compositionally biased region" description="Polar residues" evidence="9">
    <location>
        <begin position="496"/>
        <end position="517"/>
    </location>
</feature>
<dbReference type="Pfam" id="PF00439">
    <property type="entry name" value="Bromodomain"/>
    <property type="match status" value="1"/>
</dbReference>
<dbReference type="InterPro" id="IPR001487">
    <property type="entry name" value="Bromodomain"/>
</dbReference>
<feature type="compositionally biased region" description="Basic residues" evidence="9">
    <location>
        <begin position="1355"/>
        <end position="1367"/>
    </location>
</feature>
<comment type="similarity">
    <text evidence="1">Belongs to the AAA ATPase family.</text>
</comment>
<dbReference type="PROSITE" id="PS50835">
    <property type="entry name" value="IG_LIKE"/>
    <property type="match status" value="1"/>
</dbReference>
<dbReference type="PROSITE" id="PS50014">
    <property type="entry name" value="BROMODOMAIN_2"/>
    <property type="match status" value="1"/>
</dbReference>
<evidence type="ECO:0000256" key="8">
    <source>
        <dbReference type="RuleBase" id="RU004439"/>
    </source>
</evidence>
<evidence type="ECO:0000256" key="5">
    <source>
        <dbReference type="ARBA" id="ARBA00023180"/>
    </source>
</evidence>
<dbReference type="SUPFAM" id="SSF54452">
    <property type="entry name" value="MHC antigen-recognition domain"/>
    <property type="match status" value="1"/>
</dbReference>
<dbReference type="InterPro" id="IPR003006">
    <property type="entry name" value="Ig/MHC_CS"/>
</dbReference>
<evidence type="ECO:0000313" key="13">
    <source>
        <dbReference type="EMBL" id="CAG5888200.1"/>
    </source>
</evidence>
<dbReference type="InterPro" id="IPR011161">
    <property type="entry name" value="MHC_I-like_Ag-recog"/>
</dbReference>
<dbReference type="Proteomes" id="UP000677803">
    <property type="component" value="Unassembled WGS sequence"/>
</dbReference>
<dbReference type="InterPro" id="IPR003597">
    <property type="entry name" value="Ig_C1-set"/>
</dbReference>
<dbReference type="OrthoDB" id="5421at2759"/>
<evidence type="ECO:0000256" key="4">
    <source>
        <dbReference type="ARBA" id="ARBA00023117"/>
    </source>
</evidence>
<dbReference type="Gene3D" id="1.20.920.10">
    <property type="entry name" value="Bromodomain-like"/>
    <property type="match status" value="1"/>
</dbReference>
<gene>
    <name evidence="13" type="ORF">MMEN_LOCUS6107</name>
</gene>
<dbReference type="Gene3D" id="1.10.8.60">
    <property type="match status" value="1"/>
</dbReference>
<dbReference type="EMBL" id="CAJRST010005557">
    <property type="protein sequence ID" value="CAG5888200.1"/>
    <property type="molecule type" value="Genomic_DNA"/>
</dbReference>
<organism evidence="13 14">
    <name type="scientific">Menidia menidia</name>
    <name type="common">Atlantic silverside</name>
    <dbReference type="NCBI Taxonomy" id="238744"/>
    <lineage>
        <taxon>Eukaryota</taxon>
        <taxon>Metazoa</taxon>
        <taxon>Chordata</taxon>
        <taxon>Craniata</taxon>
        <taxon>Vertebrata</taxon>
        <taxon>Euteleostomi</taxon>
        <taxon>Actinopterygii</taxon>
        <taxon>Neopterygii</taxon>
        <taxon>Teleostei</taxon>
        <taxon>Neoteleostei</taxon>
        <taxon>Acanthomorphata</taxon>
        <taxon>Ovalentaria</taxon>
        <taxon>Atherinomorphae</taxon>
        <taxon>Atheriniformes</taxon>
        <taxon>Atherinopsidae</taxon>
        <taxon>Menidiinae</taxon>
        <taxon>Menidia</taxon>
    </lineage>
</organism>
<dbReference type="PRINTS" id="PR01638">
    <property type="entry name" value="MHCCLASSI"/>
</dbReference>
<dbReference type="Gene3D" id="3.30.500.10">
    <property type="entry name" value="MHC class I-like antigen recognition-like"/>
    <property type="match status" value="1"/>
</dbReference>
<dbReference type="SUPFAM" id="SSF52540">
    <property type="entry name" value="P-loop containing nucleoside triphosphate hydrolases"/>
    <property type="match status" value="2"/>
</dbReference>
<dbReference type="SUPFAM" id="SSF47370">
    <property type="entry name" value="Bromodomain"/>
    <property type="match status" value="1"/>
</dbReference>
<evidence type="ECO:0000256" key="7">
    <source>
        <dbReference type="PROSITE-ProRule" id="PRU00035"/>
    </source>
</evidence>
<feature type="region of interest" description="Disordered" evidence="9">
    <location>
        <begin position="341"/>
        <end position="552"/>
    </location>
</feature>
<dbReference type="CDD" id="cd05528">
    <property type="entry name" value="Bromo_AAA"/>
    <property type="match status" value="1"/>
</dbReference>
<keyword evidence="10" id="KW-0732">Signal</keyword>
<dbReference type="InterPro" id="IPR027417">
    <property type="entry name" value="P-loop_NTPase"/>
</dbReference>
<keyword evidence="5" id="KW-0325">Glycoprotein</keyword>
<dbReference type="InterPro" id="IPR018359">
    <property type="entry name" value="Bromodomain_CS"/>
</dbReference>
<evidence type="ECO:0000256" key="2">
    <source>
        <dbReference type="ARBA" id="ARBA00022741"/>
    </source>
</evidence>
<dbReference type="InterPro" id="IPR036427">
    <property type="entry name" value="Bromodomain-like_sf"/>
</dbReference>
<dbReference type="InterPro" id="IPR045199">
    <property type="entry name" value="ATAD2-like"/>
</dbReference>
<reference evidence="13" key="1">
    <citation type="submission" date="2021-05" db="EMBL/GenBank/DDBJ databases">
        <authorList>
            <person name="Tigano A."/>
        </authorList>
    </citation>
    <scope>NUCLEOTIDE SEQUENCE</scope>
</reference>
<keyword evidence="4 7" id="KW-0103">Bromodomain</keyword>
<keyword evidence="3" id="KW-0067">ATP-binding</keyword>
<dbReference type="Pfam" id="PF17862">
    <property type="entry name" value="AAA_lid_3"/>
    <property type="match status" value="1"/>
</dbReference>
<evidence type="ECO:0000256" key="9">
    <source>
        <dbReference type="SAM" id="MobiDB-lite"/>
    </source>
</evidence>
<dbReference type="InterPro" id="IPR007110">
    <property type="entry name" value="Ig-like_dom"/>
</dbReference>
<dbReference type="GO" id="GO:0006337">
    <property type="term" value="P:nucleosome disassembly"/>
    <property type="evidence" value="ECO:0007669"/>
    <property type="project" value="TreeGrafter"/>
</dbReference>
<comment type="similarity">
    <text evidence="8">Belongs to the MHC class I family.</text>
</comment>
<dbReference type="GO" id="GO:0003682">
    <property type="term" value="F:chromatin binding"/>
    <property type="evidence" value="ECO:0007669"/>
    <property type="project" value="TreeGrafter"/>
</dbReference>
<feature type="region of interest" description="Disordered" evidence="9">
    <location>
        <begin position="1452"/>
        <end position="1511"/>
    </location>
</feature>
<feature type="chain" id="PRO_5035772340" evidence="10">
    <location>
        <begin position="19"/>
        <end position="1597"/>
    </location>
</feature>
<dbReference type="Gene3D" id="3.40.50.300">
    <property type="entry name" value="P-loop containing nucleotide triphosphate hydrolases"/>
    <property type="match status" value="1"/>
</dbReference>
<evidence type="ECO:0000313" key="14">
    <source>
        <dbReference type="Proteomes" id="UP000677803"/>
    </source>
</evidence>
<dbReference type="SMART" id="SM00382">
    <property type="entry name" value="AAA"/>
    <property type="match status" value="1"/>
</dbReference>
<dbReference type="InterPro" id="IPR003593">
    <property type="entry name" value="AAA+_ATPase"/>
</dbReference>
<keyword evidence="2" id="KW-0547">Nucleotide-binding</keyword>
<dbReference type="SMART" id="SM00297">
    <property type="entry name" value="BROMO"/>
    <property type="match status" value="1"/>
</dbReference>
<accession>A0A8S4ARI9</accession>
<evidence type="ECO:0000256" key="1">
    <source>
        <dbReference type="ARBA" id="ARBA00006914"/>
    </source>
</evidence>
<proteinExistence type="inferred from homology"/>
<dbReference type="PANTHER" id="PTHR23069:SF4">
    <property type="entry name" value="ATPASE FAMILY AAA DOMAIN-CONTAINING PROTEIN 2"/>
    <property type="match status" value="1"/>
</dbReference>
<dbReference type="Pfam" id="PF00004">
    <property type="entry name" value="AAA"/>
    <property type="match status" value="1"/>
</dbReference>
<dbReference type="InterPro" id="IPR003959">
    <property type="entry name" value="ATPase_AAA_core"/>
</dbReference>
<dbReference type="InterPro" id="IPR011162">
    <property type="entry name" value="MHC_I/II-like_Ag-recog"/>
</dbReference>
<feature type="compositionally biased region" description="Low complexity" evidence="9">
    <location>
        <begin position="1386"/>
        <end position="1401"/>
    </location>
</feature>
<dbReference type="PROSITE" id="PS00633">
    <property type="entry name" value="BROMODOMAIN_1"/>
    <property type="match status" value="1"/>
</dbReference>
<feature type="compositionally biased region" description="Acidic residues" evidence="9">
    <location>
        <begin position="607"/>
        <end position="617"/>
    </location>
</feature>
<dbReference type="InterPro" id="IPR003960">
    <property type="entry name" value="ATPase_AAA_CS"/>
</dbReference>
<evidence type="ECO:0000259" key="12">
    <source>
        <dbReference type="PROSITE" id="PS50835"/>
    </source>
</evidence>
<feature type="compositionally biased region" description="Basic and acidic residues" evidence="9">
    <location>
        <begin position="1497"/>
        <end position="1506"/>
    </location>
</feature>
<dbReference type="PANTHER" id="PTHR23069">
    <property type="entry name" value="AAA DOMAIN-CONTAINING"/>
    <property type="match status" value="1"/>
</dbReference>
<dbReference type="FunFam" id="3.30.500.10:FF:000005">
    <property type="entry name" value="MHC class I antigen ZKA transcript variant 1"/>
    <property type="match status" value="1"/>
</dbReference>
<name>A0A8S4ARI9_9TELE</name>
<dbReference type="InterPro" id="IPR037055">
    <property type="entry name" value="MHC_I-like_Ag-recog_sf"/>
</dbReference>
<feature type="compositionally biased region" description="Polar residues" evidence="9">
    <location>
        <begin position="341"/>
        <end position="360"/>
    </location>
</feature>
<feature type="compositionally biased region" description="Low complexity" evidence="9">
    <location>
        <begin position="1415"/>
        <end position="1425"/>
    </location>
</feature>
<dbReference type="SMART" id="SM00407">
    <property type="entry name" value="IGc1"/>
    <property type="match status" value="1"/>
</dbReference>
<dbReference type="PROSITE" id="PS00674">
    <property type="entry name" value="AAA"/>
    <property type="match status" value="1"/>
</dbReference>
<dbReference type="SUPFAM" id="SSF48726">
    <property type="entry name" value="Immunoglobulin"/>
    <property type="match status" value="1"/>
</dbReference>
<sequence length="1597" mass="178345">MFVFLFILLLGTGAGVNSELHSLMYIYTAFSKPVQLPGIHEFTAMGLLDNRMIDYYDSVSKEKIPKQNWMKEQLDEEYWKKGTQSRQSKQQWFKVNIDILKDRMRQNDSDVHILQWMHGCKGEVQPDNSIKFVSGIDKYSYDGSDFLSFDDEHQVWVAPTDAAKETKRKWDVVSVLKDYTKGYLENECISWLSRFRTYGEKQLLSASEPDVHLFAKTAKLDSRIILTCMATGFYPKEIILRIKREGRILNEQDGIQTTGVRPNEDDTFQRKDFVEILKADKSEYTCEVIHRASKLAIEKKWDHALPGPGLTIGIVVPVLLLVAGAGVGLLLLLKRGSSLTSVSSGNPLSQSGPNGVSTPLITPPSGDANSQTDDNSPLVKTDSNPSVNSGDSGVSSDEKNSGTSRSITPESPEGLSSHRADGCSSQQNSGDADRSSGQSKRKRKAARSSKTPPRTPSKGQRRNTITPSKERGPSNEITTSYDPFRRSGPRRSSRPTKQTRNFQSSNMCDGISTNTTGAVIKKMGSIKTKRQITDNKEEDSGRGTTADEDSISSVNQNFDAKLSRASSLYQGPSSELLKGTFRISASGPNKPRKGAFRSTQSAWSNQSDEDDSDDEEEKASCRDKMAAGAGLADIDPMAIDQSVGFESIGGLSGHISALKEMVVFPLLYPEVFDNFKIQPPRGCLFYGPPGTGKTLVARALANECSHGNRKVSFFMRKGADCLSKWVGESERQLRLLFEQAYMKRPSIIFFDEIDGLAPVRSSRQDQIHSSIVSTLLALMDGLDNRGEVVVIGATNRLDSIDPALRRPGRFDREFLFGLPDRESRREILKIHTRQWKPPPSEDFLEELAEKCVGYCGADIRAVCTEAALCALRRRYPQIYGTSQKLLLDVSSISVSSCDFVAAMRKMSPASHRSAASPAKPLSPVVHALLGTALQHILEDLQKLFPHAEQGMKRKREPNLTSGVFDDGLLNGGDEGPVASNISKPSISQGRNFLHFARSAVKNPTSYRPRMLLVGRPESGQTSHLAPAVLHALERFTVHSLDSAVLFGVSCTSPEEACAQVFCEAKRTSPSILYIPHMQQWWETAGLALRASFLSLLGSIPSFSPILLLATCSTPHQELDPEIQCLFREEYGEVYTISVPTRQERTNFFQDLILNQAAEPPPSMNRAQTKAMEILPLAPLPLPRQLSDEELLRLEEQEEDVLRELRLFLRNITERLMLDRRFKAFTKPVDIEEVPDYLMVIKRPMDLSTLLTNIDEHKYVTVSEFISDADLVWKNALEYNPDSDPMDRHIRHRACALKDTIRAIIKDELDEDFERVCEEIRESRMNRALSSRTGRQEANGACRSAFSRNSPGSQACKKKRYKRRRKSKWSTGVIMKPKKKKPPVPASTSSCSSMSSKANSDSSTDENEAVEVNGFSGPSSSSWSDSSDGELYQLSATMKRFYRSLNVVSGTRKLLNGDNHNKLHTGRAPKQRLNPRQQRRPAKSPPFRQKMLKGSRFKKLENSGKQEKRTKKATLEQMQLFSSDSSKEVLKKGTPTLVVDHNKLKDLLSRAVAKTEGAEVEPLEKLYALLAQCIYRHRNNYNKTELIKEMKTDIDSFS</sequence>
<dbReference type="GO" id="GO:0045815">
    <property type="term" value="P:transcription initiation-coupled chromatin remodeling"/>
    <property type="evidence" value="ECO:0007669"/>
    <property type="project" value="TreeGrafter"/>
</dbReference>